<name>A0A4Y2TL07_ARAVE</name>
<dbReference type="AlphaFoldDB" id="A0A4Y2TL07"/>
<proteinExistence type="predicted"/>
<dbReference type="Proteomes" id="UP000499080">
    <property type="component" value="Unassembled WGS sequence"/>
</dbReference>
<comment type="caution">
    <text evidence="1">The sequence shown here is derived from an EMBL/GenBank/DDBJ whole genome shotgun (WGS) entry which is preliminary data.</text>
</comment>
<gene>
    <name evidence="1" type="ORF">AVEN_251469_1</name>
</gene>
<sequence>MPKARPYSSNTVRFLSVWQSVTTLNNKDSSKRKRSPGKDNLSAVSVSAQNYMIVMSGLSLFPIIVVRAVSSSRSANDYKAAGAQIFLVKNKALYGILVRLTLHFGAICGQIWDGSRNLDPWSDDNDDTKDGRASPNFRTTQIGGRLTLMHKACGASFLKSGLLLGTL</sequence>
<reference evidence="1 2" key="1">
    <citation type="journal article" date="2019" name="Sci. Rep.">
        <title>Orb-weaving spider Araneus ventricosus genome elucidates the spidroin gene catalogue.</title>
        <authorList>
            <person name="Kono N."/>
            <person name="Nakamura H."/>
            <person name="Ohtoshi R."/>
            <person name="Moran D.A.P."/>
            <person name="Shinohara A."/>
            <person name="Yoshida Y."/>
            <person name="Fujiwara M."/>
            <person name="Mori M."/>
            <person name="Tomita M."/>
            <person name="Arakawa K."/>
        </authorList>
    </citation>
    <scope>NUCLEOTIDE SEQUENCE [LARGE SCALE GENOMIC DNA]</scope>
</reference>
<accession>A0A4Y2TL07</accession>
<organism evidence="1 2">
    <name type="scientific">Araneus ventricosus</name>
    <name type="common">Orbweaver spider</name>
    <name type="synonym">Epeira ventricosa</name>
    <dbReference type="NCBI Taxonomy" id="182803"/>
    <lineage>
        <taxon>Eukaryota</taxon>
        <taxon>Metazoa</taxon>
        <taxon>Ecdysozoa</taxon>
        <taxon>Arthropoda</taxon>
        <taxon>Chelicerata</taxon>
        <taxon>Arachnida</taxon>
        <taxon>Araneae</taxon>
        <taxon>Araneomorphae</taxon>
        <taxon>Entelegynae</taxon>
        <taxon>Araneoidea</taxon>
        <taxon>Araneidae</taxon>
        <taxon>Araneus</taxon>
    </lineage>
</organism>
<dbReference type="EMBL" id="BGPR01028573">
    <property type="protein sequence ID" value="GBN99795.1"/>
    <property type="molecule type" value="Genomic_DNA"/>
</dbReference>
<evidence type="ECO:0000313" key="1">
    <source>
        <dbReference type="EMBL" id="GBN99795.1"/>
    </source>
</evidence>
<protein>
    <submittedName>
        <fullName evidence="1">Uncharacterized protein</fullName>
    </submittedName>
</protein>
<evidence type="ECO:0000313" key="2">
    <source>
        <dbReference type="Proteomes" id="UP000499080"/>
    </source>
</evidence>
<keyword evidence="2" id="KW-1185">Reference proteome</keyword>